<comment type="similarity">
    <text evidence="8">Belongs to the insect chemoreceptor superfamily. Gustatory receptor (GR) family.</text>
</comment>
<evidence type="ECO:0000313" key="10">
    <source>
        <dbReference type="Proteomes" id="UP000027135"/>
    </source>
</evidence>
<dbReference type="EMBL" id="KK852711">
    <property type="protein sequence ID" value="KDR17938.1"/>
    <property type="molecule type" value="Genomic_DNA"/>
</dbReference>
<comment type="function">
    <text evidence="8">Gustatory receptor which mediates acceptance or avoidance behavior, depending on its substrates.</text>
</comment>
<feature type="transmembrane region" description="Helical" evidence="8">
    <location>
        <begin position="322"/>
        <end position="342"/>
    </location>
</feature>
<dbReference type="AlphaFoldDB" id="A0A067RDA6"/>
<feature type="transmembrane region" description="Helical" evidence="8">
    <location>
        <begin position="123"/>
        <end position="148"/>
    </location>
</feature>
<dbReference type="eggNOG" id="ENOG502SPS2">
    <property type="taxonomic scope" value="Eukaryota"/>
</dbReference>
<dbReference type="GO" id="GO:0007165">
    <property type="term" value="P:signal transduction"/>
    <property type="evidence" value="ECO:0007669"/>
    <property type="project" value="UniProtKB-KW"/>
</dbReference>
<dbReference type="InParanoid" id="A0A067RDA6"/>
<evidence type="ECO:0000256" key="7">
    <source>
        <dbReference type="ARBA" id="ARBA00023224"/>
    </source>
</evidence>
<dbReference type="PANTHER" id="PTHR21143">
    <property type="entry name" value="INVERTEBRATE GUSTATORY RECEPTOR"/>
    <property type="match status" value="1"/>
</dbReference>
<name>A0A067RDA6_ZOONE</name>
<reference evidence="9 10" key="1">
    <citation type="journal article" date="2014" name="Nat. Commun.">
        <title>Molecular traces of alternative social organization in a termite genome.</title>
        <authorList>
            <person name="Terrapon N."/>
            <person name="Li C."/>
            <person name="Robertson H.M."/>
            <person name="Ji L."/>
            <person name="Meng X."/>
            <person name="Booth W."/>
            <person name="Chen Z."/>
            <person name="Childers C.P."/>
            <person name="Glastad K.M."/>
            <person name="Gokhale K."/>
            <person name="Gowin J."/>
            <person name="Gronenberg W."/>
            <person name="Hermansen R.A."/>
            <person name="Hu H."/>
            <person name="Hunt B.G."/>
            <person name="Huylmans A.K."/>
            <person name="Khalil S.M."/>
            <person name="Mitchell R.D."/>
            <person name="Munoz-Torres M.C."/>
            <person name="Mustard J.A."/>
            <person name="Pan H."/>
            <person name="Reese J.T."/>
            <person name="Scharf M.E."/>
            <person name="Sun F."/>
            <person name="Vogel H."/>
            <person name="Xiao J."/>
            <person name="Yang W."/>
            <person name="Yang Z."/>
            <person name="Yang Z."/>
            <person name="Zhou J."/>
            <person name="Zhu J."/>
            <person name="Brent C.S."/>
            <person name="Elsik C.G."/>
            <person name="Goodisman M.A."/>
            <person name="Liberles D.A."/>
            <person name="Roe R.M."/>
            <person name="Vargo E.L."/>
            <person name="Vilcinskas A."/>
            <person name="Wang J."/>
            <person name="Bornberg-Bauer E."/>
            <person name="Korb J."/>
            <person name="Zhang G."/>
            <person name="Liebig J."/>
        </authorList>
    </citation>
    <scope>NUCLEOTIDE SEQUENCE [LARGE SCALE GENOMIC DNA]</scope>
    <source>
        <tissue evidence="9">Whole organism</tissue>
    </source>
</reference>
<feature type="transmembrane region" description="Helical" evidence="8">
    <location>
        <begin position="90"/>
        <end position="117"/>
    </location>
</feature>
<keyword evidence="4 8" id="KW-1133">Transmembrane helix</keyword>
<feature type="transmembrane region" description="Helical" evidence="8">
    <location>
        <begin position="394"/>
        <end position="414"/>
    </location>
</feature>
<sequence>MYRREESVIIGRNRPSMAAMNKIYFENLKVLRFEVVDRSVKRGVTLDTAENKDELYPHQMKPILVVMRIFSIFPVELSSEVPRFRLISPIMAYSVCFYAVTMISTYFNVCNIASALLFKKNNLLFSTVLLSIIISVFMCCYMPLLCWVDIKGTVQYMKKWMKFQEIFLSVTKQHLTLALRRRCFIYAAISVLLGTVLSFFGCYMPGAKFCGFPLYYIFLTLTTCLESYWIIGFNALAIAGCSLAKRFKNDLRQTGPSAKMIEEYRILRLRLSRLVSDAGGVMGKVMIVNVISFGCLASMSLYTSLSMDSEERKIEKIGMGTLAATGILHLYSLCNAASKATYSVKTMIQEELQFIRISSESDAVGKAVTAFLQTILLNPPIISMLGFADINRGLFTAYASATVTYLVVLLQFDLGERVDKYDMNIVQNCTGV</sequence>
<dbReference type="GO" id="GO:0050909">
    <property type="term" value="P:sensory perception of taste"/>
    <property type="evidence" value="ECO:0007669"/>
    <property type="project" value="InterPro"/>
</dbReference>
<dbReference type="GO" id="GO:0005886">
    <property type="term" value="C:plasma membrane"/>
    <property type="evidence" value="ECO:0007669"/>
    <property type="project" value="UniProtKB-SubCell"/>
</dbReference>
<feature type="transmembrane region" description="Helical" evidence="8">
    <location>
        <begin position="227"/>
        <end position="244"/>
    </location>
</feature>
<evidence type="ECO:0000256" key="4">
    <source>
        <dbReference type="ARBA" id="ARBA00022989"/>
    </source>
</evidence>
<feature type="transmembrane region" description="Helical" evidence="8">
    <location>
        <begin position="278"/>
        <end position="302"/>
    </location>
</feature>
<evidence type="ECO:0000256" key="5">
    <source>
        <dbReference type="ARBA" id="ARBA00023136"/>
    </source>
</evidence>
<evidence type="ECO:0000256" key="1">
    <source>
        <dbReference type="ARBA" id="ARBA00004651"/>
    </source>
</evidence>
<organism evidence="9 10">
    <name type="scientific">Zootermopsis nevadensis</name>
    <name type="common">Dampwood termite</name>
    <dbReference type="NCBI Taxonomy" id="136037"/>
    <lineage>
        <taxon>Eukaryota</taxon>
        <taxon>Metazoa</taxon>
        <taxon>Ecdysozoa</taxon>
        <taxon>Arthropoda</taxon>
        <taxon>Hexapoda</taxon>
        <taxon>Insecta</taxon>
        <taxon>Pterygota</taxon>
        <taxon>Neoptera</taxon>
        <taxon>Polyneoptera</taxon>
        <taxon>Dictyoptera</taxon>
        <taxon>Blattodea</taxon>
        <taxon>Blattoidea</taxon>
        <taxon>Termitoidae</taxon>
        <taxon>Termopsidae</taxon>
        <taxon>Zootermopsis</taxon>
    </lineage>
</organism>
<keyword evidence="3 8" id="KW-0812">Transmembrane</keyword>
<dbReference type="PANTHER" id="PTHR21143:SF121">
    <property type="entry name" value="GUSTATORY AND ODORANT RECEPTOR 21A"/>
    <property type="match status" value="1"/>
</dbReference>
<proteinExistence type="inferred from homology"/>
<dbReference type="GO" id="GO:0043025">
    <property type="term" value="C:neuronal cell body"/>
    <property type="evidence" value="ECO:0007669"/>
    <property type="project" value="TreeGrafter"/>
</dbReference>
<dbReference type="STRING" id="136037.A0A067RDA6"/>
<evidence type="ECO:0000256" key="2">
    <source>
        <dbReference type="ARBA" id="ARBA00022475"/>
    </source>
</evidence>
<accession>A0A067RDA6</accession>
<dbReference type="GO" id="GO:0030424">
    <property type="term" value="C:axon"/>
    <property type="evidence" value="ECO:0007669"/>
    <property type="project" value="TreeGrafter"/>
</dbReference>
<comment type="subcellular location">
    <subcellularLocation>
        <location evidence="1 8">Cell membrane</location>
        <topology evidence="1 8">Multi-pass membrane protein</topology>
    </subcellularLocation>
</comment>
<evidence type="ECO:0000256" key="8">
    <source>
        <dbReference type="RuleBase" id="RU363108"/>
    </source>
</evidence>
<dbReference type="InterPro" id="IPR013604">
    <property type="entry name" value="7TM_chemorcpt"/>
</dbReference>
<dbReference type="GO" id="GO:0030425">
    <property type="term" value="C:dendrite"/>
    <property type="evidence" value="ECO:0007669"/>
    <property type="project" value="TreeGrafter"/>
</dbReference>
<protein>
    <recommendedName>
        <fullName evidence="8">Gustatory receptor</fullName>
    </recommendedName>
</protein>
<keyword evidence="2 8" id="KW-1003">Cell membrane</keyword>
<evidence type="ECO:0000256" key="3">
    <source>
        <dbReference type="ARBA" id="ARBA00022692"/>
    </source>
</evidence>
<feature type="transmembrane region" description="Helical" evidence="8">
    <location>
        <begin position="183"/>
        <end position="207"/>
    </location>
</feature>
<dbReference type="Proteomes" id="UP000027135">
    <property type="component" value="Unassembled WGS sequence"/>
</dbReference>
<keyword evidence="10" id="KW-1185">Reference proteome</keyword>
<evidence type="ECO:0000313" key="9">
    <source>
        <dbReference type="EMBL" id="KDR17938.1"/>
    </source>
</evidence>
<keyword evidence="7 8" id="KW-0807">Transducer</keyword>
<evidence type="ECO:0000256" key="6">
    <source>
        <dbReference type="ARBA" id="ARBA00023170"/>
    </source>
</evidence>
<gene>
    <name evidence="9" type="ORF">L798_08152</name>
</gene>
<keyword evidence="5 8" id="KW-0472">Membrane</keyword>
<keyword evidence="6 8" id="KW-0675">Receptor</keyword>
<dbReference type="Pfam" id="PF08395">
    <property type="entry name" value="7tm_7"/>
    <property type="match status" value="1"/>
</dbReference>